<dbReference type="SMART" id="SM00356">
    <property type="entry name" value="ZnF_C3H1"/>
    <property type="match status" value="4"/>
</dbReference>
<dbReference type="Pfam" id="PF00097">
    <property type="entry name" value="zf-C3HC4"/>
    <property type="match status" value="1"/>
</dbReference>
<dbReference type="Pfam" id="PF18044">
    <property type="entry name" value="zf-CCCH_4"/>
    <property type="match status" value="2"/>
</dbReference>
<dbReference type="KEGG" id="goe:100898632"/>
<dbReference type="InterPro" id="IPR045072">
    <property type="entry name" value="MKRN-like"/>
</dbReference>
<evidence type="ECO:0000256" key="1">
    <source>
        <dbReference type="ARBA" id="ARBA00000900"/>
    </source>
</evidence>
<feature type="zinc finger region" description="C3H1-type" evidence="9">
    <location>
        <begin position="39"/>
        <end position="61"/>
    </location>
</feature>
<feature type="domain" description="C3H1-type" evidence="12">
    <location>
        <begin position="39"/>
        <end position="61"/>
    </location>
</feature>
<organism evidence="13 14">
    <name type="scientific">Galendromus occidentalis</name>
    <name type="common">western predatory mite</name>
    <dbReference type="NCBI Taxonomy" id="34638"/>
    <lineage>
        <taxon>Eukaryota</taxon>
        <taxon>Metazoa</taxon>
        <taxon>Ecdysozoa</taxon>
        <taxon>Arthropoda</taxon>
        <taxon>Chelicerata</taxon>
        <taxon>Arachnida</taxon>
        <taxon>Acari</taxon>
        <taxon>Parasitiformes</taxon>
        <taxon>Mesostigmata</taxon>
        <taxon>Gamasina</taxon>
        <taxon>Phytoseioidea</taxon>
        <taxon>Phytoseiidae</taxon>
        <taxon>Typhlodrominae</taxon>
        <taxon>Galendromus</taxon>
    </lineage>
</organism>
<keyword evidence="5" id="KW-0677">Repeat</keyword>
<feature type="region of interest" description="Disordered" evidence="10">
    <location>
        <begin position="388"/>
        <end position="407"/>
    </location>
</feature>
<feature type="domain" description="C3H1-type" evidence="12">
    <location>
        <begin position="294"/>
        <end position="323"/>
    </location>
</feature>
<dbReference type="EC" id="2.3.2.27" evidence="2"/>
<dbReference type="GeneID" id="100898632"/>
<accession>A0AAJ7WHM7</accession>
<keyword evidence="8 9" id="KW-0862">Zinc</keyword>
<dbReference type="GO" id="GO:0061630">
    <property type="term" value="F:ubiquitin protein ligase activity"/>
    <property type="evidence" value="ECO:0007669"/>
    <property type="project" value="UniProtKB-EC"/>
</dbReference>
<gene>
    <name evidence="14" type="primary">LOC100898632</name>
</gene>
<dbReference type="PANTHER" id="PTHR11224:SF10">
    <property type="entry name" value="IP09428P-RELATED"/>
    <property type="match status" value="1"/>
</dbReference>
<keyword evidence="13" id="KW-1185">Reference proteome</keyword>
<keyword evidence="7" id="KW-0833">Ubl conjugation pathway</keyword>
<evidence type="ECO:0000259" key="12">
    <source>
        <dbReference type="PROSITE" id="PS50103"/>
    </source>
</evidence>
<feature type="zinc finger region" description="C3H1-type" evidence="9">
    <location>
        <begin position="294"/>
        <end position="323"/>
    </location>
</feature>
<dbReference type="PROSITE" id="PS50089">
    <property type="entry name" value="ZF_RING_2"/>
    <property type="match status" value="1"/>
</dbReference>
<dbReference type="Proteomes" id="UP000694867">
    <property type="component" value="Unplaced"/>
</dbReference>
<dbReference type="InterPro" id="IPR036855">
    <property type="entry name" value="Znf_CCCH_sf"/>
</dbReference>
<dbReference type="Gene3D" id="2.30.30.1190">
    <property type="match status" value="1"/>
</dbReference>
<dbReference type="PANTHER" id="PTHR11224">
    <property type="entry name" value="MAKORIN-RELATED"/>
    <property type="match status" value="1"/>
</dbReference>
<keyword evidence="4 9" id="KW-0479">Metal-binding</keyword>
<feature type="domain" description="C3H1-type" evidence="12">
    <location>
        <begin position="5"/>
        <end position="32"/>
    </location>
</feature>
<name>A0AAJ7WHM7_9ACAR</name>
<dbReference type="Pfam" id="PF14608">
    <property type="entry name" value="zf-CCCH_2"/>
    <property type="match status" value="1"/>
</dbReference>
<dbReference type="Gene3D" id="4.10.1000.10">
    <property type="entry name" value="Zinc finger, CCCH-type"/>
    <property type="match status" value="1"/>
</dbReference>
<dbReference type="CDD" id="cd16521">
    <property type="entry name" value="RING-HC_MKRN"/>
    <property type="match status" value="1"/>
</dbReference>
<evidence type="ECO:0000256" key="8">
    <source>
        <dbReference type="ARBA" id="ARBA00022833"/>
    </source>
</evidence>
<protein>
    <recommendedName>
        <fullName evidence="2">RING-type E3 ubiquitin transferase</fullName>
        <ecNumber evidence="2">2.3.2.27</ecNumber>
    </recommendedName>
</protein>
<dbReference type="SMART" id="SM00184">
    <property type="entry name" value="RING"/>
    <property type="match status" value="1"/>
</dbReference>
<dbReference type="GO" id="GO:0008270">
    <property type="term" value="F:zinc ion binding"/>
    <property type="evidence" value="ECO:0007669"/>
    <property type="project" value="UniProtKB-KW"/>
</dbReference>
<keyword evidence="6 9" id="KW-0863">Zinc-finger</keyword>
<dbReference type="InterPro" id="IPR017907">
    <property type="entry name" value="Znf_RING_CS"/>
</dbReference>
<dbReference type="InterPro" id="IPR013083">
    <property type="entry name" value="Znf_RING/FYVE/PHD"/>
</dbReference>
<dbReference type="FunFam" id="3.30.40.10:FF:000117">
    <property type="entry name" value="Probable E3 ubiquitin-protein ligase makorin-1"/>
    <property type="match status" value="1"/>
</dbReference>
<keyword evidence="3" id="KW-0808">Transferase</keyword>
<proteinExistence type="predicted"/>
<dbReference type="InterPro" id="IPR001841">
    <property type="entry name" value="Znf_RING"/>
</dbReference>
<evidence type="ECO:0000259" key="11">
    <source>
        <dbReference type="PROSITE" id="PS50089"/>
    </source>
</evidence>
<evidence type="ECO:0000256" key="4">
    <source>
        <dbReference type="ARBA" id="ARBA00022723"/>
    </source>
</evidence>
<evidence type="ECO:0000256" key="6">
    <source>
        <dbReference type="ARBA" id="ARBA00022771"/>
    </source>
</evidence>
<dbReference type="RefSeq" id="XP_028966333.1">
    <property type="nucleotide sequence ID" value="XM_029110500.1"/>
</dbReference>
<dbReference type="InterPro" id="IPR018957">
    <property type="entry name" value="Znf_C3HC4_RING-type"/>
</dbReference>
<dbReference type="PROSITE" id="PS00518">
    <property type="entry name" value="ZF_RING_1"/>
    <property type="match status" value="1"/>
</dbReference>
<feature type="zinc finger region" description="C3H1-type" evidence="9">
    <location>
        <begin position="5"/>
        <end position="32"/>
    </location>
</feature>
<reference evidence="14" key="1">
    <citation type="submission" date="2025-08" db="UniProtKB">
        <authorList>
            <consortium name="RefSeq"/>
        </authorList>
    </citation>
    <scope>IDENTIFICATION</scope>
</reference>
<feature type="domain" description="RING-type" evidence="11">
    <location>
        <begin position="211"/>
        <end position="265"/>
    </location>
</feature>
<dbReference type="Gene3D" id="3.30.40.10">
    <property type="entry name" value="Zinc/RING finger domain, C3HC4 (zinc finger)"/>
    <property type="match status" value="1"/>
</dbReference>
<dbReference type="InterPro" id="IPR000571">
    <property type="entry name" value="Znf_CCCH"/>
</dbReference>
<sequence>MADASTRSILCRYFLSNTCRDGDQCRFSHDRTTGIVDNVCRYFQKGSCRYGARCRYDHIRKHSNGNKELISKGRQFKNDVNQNPHSAGPMDLPQYSGKFLTTSDVSSGSTSSVRTEGKSFVDSVRGAISKEDAETARLAGLPLCEYHMISGVCPDKRCRAVHGDLCEICSKYILHPHNPELNTQHQKNCRETHEKYAELAAAIARSAKLQCGVCMDIVLDKEPELSRRFGILENCSHVFCLTCIRRWRQVKNVDVKSARGCPECRTPSDFVTPSAYFVEGGDDKLALITGYKNALSSKDCKYFNRGKGTCPFANKCFYKHALPDGTPAPDAGPPTTRRRYDANGHFQEFAPDMLVMQMYDVMMPSRDEMDSDFSFEYSFDNSFDFDYEDDDVDVTDDYDDDDDMSPD</sequence>
<evidence type="ECO:0000256" key="2">
    <source>
        <dbReference type="ARBA" id="ARBA00012483"/>
    </source>
</evidence>
<evidence type="ECO:0000313" key="14">
    <source>
        <dbReference type="RefSeq" id="XP_028966333.1"/>
    </source>
</evidence>
<dbReference type="SUPFAM" id="SSF90229">
    <property type="entry name" value="CCCH zinc finger"/>
    <property type="match status" value="2"/>
</dbReference>
<evidence type="ECO:0000256" key="7">
    <source>
        <dbReference type="ARBA" id="ARBA00022786"/>
    </source>
</evidence>
<evidence type="ECO:0000256" key="10">
    <source>
        <dbReference type="SAM" id="MobiDB-lite"/>
    </source>
</evidence>
<dbReference type="SUPFAM" id="SSF57850">
    <property type="entry name" value="RING/U-box"/>
    <property type="match status" value="1"/>
</dbReference>
<evidence type="ECO:0000256" key="9">
    <source>
        <dbReference type="PROSITE-ProRule" id="PRU00723"/>
    </source>
</evidence>
<dbReference type="AlphaFoldDB" id="A0AAJ7WHM7"/>
<dbReference type="PROSITE" id="PS50103">
    <property type="entry name" value="ZF_C3H1"/>
    <property type="match status" value="3"/>
</dbReference>
<evidence type="ECO:0000256" key="5">
    <source>
        <dbReference type="ARBA" id="ARBA00022737"/>
    </source>
</evidence>
<evidence type="ECO:0000313" key="13">
    <source>
        <dbReference type="Proteomes" id="UP000694867"/>
    </source>
</evidence>
<dbReference type="GO" id="GO:0000209">
    <property type="term" value="P:protein polyubiquitination"/>
    <property type="evidence" value="ECO:0007669"/>
    <property type="project" value="InterPro"/>
</dbReference>
<dbReference type="InterPro" id="IPR041367">
    <property type="entry name" value="Znf-CCCH_4"/>
</dbReference>
<comment type="catalytic activity">
    <reaction evidence="1">
        <text>S-ubiquitinyl-[E2 ubiquitin-conjugating enzyme]-L-cysteine + [acceptor protein]-L-lysine = [E2 ubiquitin-conjugating enzyme]-L-cysteine + N(6)-ubiquitinyl-[acceptor protein]-L-lysine.</text>
        <dbReference type="EC" id="2.3.2.27"/>
    </reaction>
</comment>
<evidence type="ECO:0000256" key="3">
    <source>
        <dbReference type="ARBA" id="ARBA00022679"/>
    </source>
</evidence>